<keyword evidence="3" id="KW-0227">DNA damage</keyword>
<evidence type="ECO:0000256" key="6">
    <source>
        <dbReference type="ARBA" id="ARBA00022839"/>
    </source>
</evidence>
<sequence>MRVRVASAGTGKTTALVRRYLELLEAHPPHRVAAVTFTRAAAAQLKSRIYAGFSVLEREGAYYGYVPPPERLPRLFSLKEAVLAAPIHTIHGFFAELLRLVAPAMGLDPDFQVLSAGDATGVFREEVRALLYLRGEDPGLEAPLMHLYEKRALARELRPAGPGAERLWALFRAAERRYLARLGGRALGPADVELRAVQMLTEPPNGALERIRGRYAHVLVDEYQDTNPLQGQAFEALEAAGVSIEVVGDPKQSIYAFRNADVAVFRRALRRGVVEAPLAVSYRHAPGLVSFLNRLTQAFAERGWGFGPEEAPEVRSARSEGGRIELHWVTGEAALAELRQGEARVLAARLRALHDAGRPWREMAVLIQSRGSLPALEAAFEAWGVPFVTAQARGFYGLLEVRDLYHALRVGFDARAHLSLAAFLRGPFGGLSPRAVDAILAAEDPLAALEAYPEVAARVAEIRTWVRQTAPFEALKRLVRTRFLGGKSYLEWLSPAARANVDALLLEFSRNPPARIEALLARLEELRWADEAGEVPAGGEDAVRVVTVHAAKGLEWPVVAVFDLSRKRAHPGAPVFVRPEDGRFATREDPDFTEYQKAWEAREAEEAYRLFYVAASRAAEHLILTGSVALKPDQEGRLAARFYGESWARTLWALEVDAWPEVRARRWELKEVPAAPRVQRKEVQPPAGVPALMRPVRPGRYPPVYSPSALKAERAEALEVDCVDPEASAGGDARAVGILTHYAIAQNWGPDDPEHFENLRAQEVMLAYAPEEQERLLAEVRELLRAYRALLGRELPWPRDEDYPELPLALPHAGTVWEGVIDRLYRVGDRWYLEDYKTDRTPRPERYAFQLALYRRGVREAWGIEPEVRLVFLRTREVVCLEPRLLEEAFQRGVGEAEPI</sequence>
<feature type="domain" description="UvrD-like helicase C-terminal" evidence="16">
    <location>
        <begin position="293"/>
        <end position="553"/>
    </location>
</feature>
<evidence type="ECO:0000256" key="9">
    <source>
        <dbReference type="ARBA" id="ARBA00023204"/>
    </source>
</evidence>
<dbReference type="InterPro" id="IPR014016">
    <property type="entry name" value="UvrD-like_ATP-bd"/>
</dbReference>
<dbReference type="SUPFAM" id="SSF52540">
    <property type="entry name" value="P-loop containing nucleoside triphosphate hydrolases"/>
    <property type="match status" value="1"/>
</dbReference>
<evidence type="ECO:0000256" key="5">
    <source>
        <dbReference type="ARBA" id="ARBA00022806"/>
    </source>
</evidence>
<keyword evidence="5 14" id="KW-0347">Helicase</keyword>
<dbReference type="Gene3D" id="3.40.50.300">
    <property type="entry name" value="P-loop containing nucleotide triphosphate hydrolases"/>
    <property type="match status" value="4"/>
</dbReference>
<dbReference type="InterPro" id="IPR011604">
    <property type="entry name" value="PDDEXK-like_dom_sf"/>
</dbReference>
<dbReference type="PROSITE" id="PS51198">
    <property type="entry name" value="UVRD_HELICASE_ATP_BIND"/>
    <property type="match status" value="1"/>
</dbReference>
<organism evidence="17 18">
    <name type="scientific">Marinithermus hydrothermalis (strain DSM 14884 / JCM 11576 / T1)</name>
    <dbReference type="NCBI Taxonomy" id="869210"/>
    <lineage>
        <taxon>Bacteria</taxon>
        <taxon>Thermotogati</taxon>
        <taxon>Deinococcota</taxon>
        <taxon>Deinococci</taxon>
        <taxon>Thermales</taxon>
        <taxon>Thermaceae</taxon>
        <taxon>Marinithermus</taxon>
    </lineage>
</organism>
<dbReference type="InterPro" id="IPR000212">
    <property type="entry name" value="DNA_helicase_UvrD/REP"/>
</dbReference>
<keyword evidence="7 14" id="KW-0067">ATP-binding</keyword>
<evidence type="ECO:0000256" key="10">
    <source>
        <dbReference type="ARBA" id="ARBA00023235"/>
    </source>
</evidence>
<comment type="catalytic activity">
    <reaction evidence="11">
        <text>Couples ATP hydrolysis with the unwinding of duplex DNA by translocating in the 3'-5' direction.</text>
        <dbReference type="EC" id="5.6.2.4"/>
    </reaction>
</comment>
<proteinExistence type="predicted"/>
<dbReference type="GO" id="GO:0005524">
    <property type="term" value="F:ATP binding"/>
    <property type="evidence" value="ECO:0007669"/>
    <property type="project" value="UniProtKB-UniRule"/>
</dbReference>
<dbReference type="AlphaFoldDB" id="F2NKF8"/>
<comment type="catalytic activity">
    <reaction evidence="13">
        <text>ATP + H2O = ADP + phosphate + H(+)</text>
        <dbReference type="Rhea" id="RHEA:13065"/>
        <dbReference type="ChEBI" id="CHEBI:15377"/>
        <dbReference type="ChEBI" id="CHEBI:15378"/>
        <dbReference type="ChEBI" id="CHEBI:30616"/>
        <dbReference type="ChEBI" id="CHEBI:43474"/>
        <dbReference type="ChEBI" id="CHEBI:456216"/>
        <dbReference type="EC" id="5.6.2.4"/>
    </reaction>
</comment>
<evidence type="ECO:0000313" key="18">
    <source>
        <dbReference type="Proteomes" id="UP000007030"/>
    </source>
</evidence>
<dbReference type="STRING" id="869210.Marky_1672"/>
<evidence type="ECO:0000259" key="15">
    <source>
        <dbReference type="PROSITE" id="PS51198"/>
    </source>
</evidence>
<dbReference type="InterPro" id="IPR011335">
    <property type="entry name" value="Restrct_endonuc-II-like"/>
</dbReference>
<protein>
    <recommendedName>
        <fullName evidence="12">DNA 3'-5' helicase</fullName>
        <ecNumber evidence="12">5.6.2.4</ecNumber>
    </recommendedName>
</protein>
<name>F2NKF8_MARHT</name>
<evidence type="ECO:0000256" key="11">
    <source>
        <dbReference type="ARBA" id="ARBA00034617"/>
    </source>
</evidence>
<dbReference type="GO" id="GO:0004527">
    <property type="term" value="F:exonuclease activity"/>
    <property type="evidence" value="ECO:0007669"/>
    <property type="project" value="UniProtKB-KW"/>
</dbReference>
<dbReference type="EC" id="5.6.2.4" evidence="12"/>
<dbReference type="PROSITE" id="PS51217">
    <property type="entry name" value="UVRD_HELICASE_CTER"/>
    <property type="match status" value="1"/>
</dbReference>
<evidence type="ECO:0000256" key="8">
    <source>
        <dbReference type="ARBA" id="ARBA00023125"/>
    </source>
</evidence>
<keyword evidence="2 14" id="KW-0547">Nucleotide-binding</keyword>
<accession>F2NKF8</accession>
<evidence type="ECO:0000259" key="16">
    <source>
        <dbReference type="PROSITE" id="PS51217"/>
    </source>
</evidence>
<evidence type="ECO:0000256" key="4">
    <source>
        <dbReference type="ARBA" id="ARBA00022801"/>
    </source>
</evidence>
<evidence type="ECO:0000256" key="2">
    <source>
        <dbReference type="ARBA" id="ARBA00022741"/>
    </source>
</evidence>
<reference evidence="17 18" key="1">
    <citation type="journal article" date="2012" name="Stand. Genomic Sci.">
        <title>Complete genome sequence of the aerobic, heterotroph Marinithermus hydrothermalis type strain (T1(T)) from a deep-sea hydrothermal vent chimney.</title>
        <authorList>
            <person name="Copeland A."/>
            <person name="Gu W."/>
            <person name="Yasawong M."/>
            <person name="Lapidus A."/>
            <person name="Lucas S."/>
            <person name="Deshpande S."/>
            <person name="Pagani I."/>
            <person name="Tapia R."/>
            <person name="Cheng J.F."/>
            <person name="Goodwin L.A."/>
            <person name="Pitluck S."/>
            <person name="Liolios K."/>
            <person name="Ivanova N."/>
            <person name="Mavromatis K."/>
            <person name="Mikhailova N."/>
            <person name="Pati A."/>
            <person name="Chen A."/>
            <person name="Palaniappan K."/>
            <person name="Land M."/>
            <person name="Pan C."/>
            <person name="Brambilla E.M."/>
            <person name="Rohde M."/>
            <person name="Tindall B.J."/>
            <person name="Sikorski J."/>
            <person name="Goker M."/>
            <person name="Detter J.C."/>
            <person name="Bristow J."/>
            <person name="Eisen J.A."/>
            <person name="Markowitz V."/>
            <person name="Hugenholtz P."/>
            <person name="Kyrpides N.C."/>
            <person name="Klenk H.P."/>
            <person name="Woyke T."/>
        </authorList>
    </citation>
    <scope>NUCLEOTIDE SEQUENCE [LARGE SCALE GENOMIC DNA]</scope>
    <source>
        <strain evidence="18">DSM 14884 / JCM 11576 / T1</strain>
    </source>
</reference>
<dbReference type="KEGG" id="mhd:Marky_1672"/>
<dbReference type="Gene3D" id="3.90.320.10">
    <property type="match status" value="1"/>
</dbReference>
<dbReference type="InterPro" id="IPR027417">
    <property type="entry name" value="P-loop_NTPase"/>
</dbReference>
<keyword evidence="18" id="KW-1185">Reference proteome</keyword>
<dbReference type="Pfam" id="PF13361">
    <property type="entry name" value="UvrD_C"/>
    <property type="match status" value="1"/>
</dbReference>
<dbReference type="GO" id="GO:0003677">
    <property type="term" value="F:DNA binding"/>
    <property type="evidence" value="ECO:0007669"/>
    <property type="project" value="UniProtKB-KW"/>
</dbReference>
<dbReference type="InterPro" id="IPR014017">
    <property type="entry name" value="DNA_helicase_UvrD-like_C"/>
</dbReference>
<dbReference type="RefSeq" id="WP_013704454.1">
    <property type="nucleotide sequence ID" value="NC_015387.1"/>
</dbReference>
<dbReference type="Proteomes" id="UP000007030">
    <property type="component" value="Chromosome"/>
</dbReference>
<dbReference type="GO" id="GO:0043138">
    <property type="term" value="F:3'-5' DNA helicase activity"/>
    <property type="evidence" value="ECO:0007669"/>
    <property type="project" value="UniProtKB-EC"/>
</dbReference>
<evidence type="ECO:0000256" key="14">
    <source>
        <dbReference type="PROSITE-ProRule" id="PRU00560"/>
    </source>
</evidence>
<gene>
    <name evidence="17" type="ordered locus">Marky_1672</name>
</gene>
<keyword evidence="9" id="KW-0234">DNA repair</keyword>
<keyword evidence="10" id="KW-0413">Isomerase</keyword>
<dbReference type="InterPro" id="IPR038726">
    <property type="entry name" value="PDDEXK_AddAB-type"/>
</dbReference>
<dbReference type="GO" id="GO:0033202">
    <property type="term" value="C:DNA helicase complex"/>
    <property type="evidence" value="ECO:0007669"/>
    <property type="project" value="TreeGrafter"/>
</dbReference>
<evidence type="ECO:0000313" key="17">
    <source>
        <dbReference type="EMBL" id="AEB12407.1"/>
    </source>
</evidence>
<dbReference type="GO" id="GO:0000725">
    <property type="term" value="P:recombinational repair"/>
    <property type="evidence" value="ECO:0007669"/>
    <property type="project" value="TreeGrafter"/>
</dbReference>
<dbReference type="PANTHER" id="PTHR11070:SF59">
    <property type="entry name" value="DNA 3'-5' HELICASE"/>
    <property type="match status" value="1"/>
</dbReference>
<dbReference type="HOGENOM" id="CLU_001114_1_0_0"/>
<keyword evidence="4 14" id="KW-0378">Hydrolase</keyword>
<keyword evidence="1" id="KW-0540">Nuclease</keyword>
<dbReference type="GO" id="GO:0005829">
    <property type="term" value="C:cytosol"/>
    <property type="evidence" value="ECO:0007669"/>
    <property type="project" value="TreeGrafter"/>
</dbReference>
<keyword evidence="6" id="KW-0269">Exonuclease</keyword>
<evidence type="ECO:0000256" key="3">
    <source>
        <dbReference type="ARBA" id="ARBA00022763"/>
    </source>
</evidence>
<evidence type="ECO:0000256" key="7">
    <source>
        <dbReference type="ARBA" id="ARBA00022840"/>
    </source>
</evidence>
<dbReference type="PANTHER" id="PTHR11070">
    <property type="entry name" value="UVRD / RECB / PCRA DNA HELICASE FAMILY MEMBER"/>
    <property type="match status" value="1"/>
</dbReference>
<keyword evidence="8" id="KW-0238">DNA-binding</keyword>
<feature type="domain" description="UvrD-like helicase ATP-binding" evidence="15">
    <location>
        <begin position="1"/>
        <end position="285"/>
    </location>
</feature>
<dbReference type="CDD" id="cd17932">
    <property type="entry name" value="DEXQc_UvrD"/>
    <property type="match status" value="1"/>
</dbReference>
<dbReference type="EMBL" id="CP002630">
    <property type="protein sequence ID" value="AEB12407.1"/>
    <property type="molecule type" value="Genomic_DNA"/>
</dbReference>
<dbReference type="OrthoDB" id="9810135at2"/>
<evidence type="ECO:0000256" key="12">
    <source>
        <dbReference type="ARBA" id="ARBA00034808"/>
    </source>
</evidence>
<evidence type="ECO:0000256" key="1">
    <source>
        <dbReference type="ARBA" id="ARBA00022722"/>
    </source>
</evidence>
<feature type="binding site" evidence="14">
    <location>
        <begin position="6"/>
        <end position="13"/>
    </location>
    <ligand>
        <name>ATP</name>
        <dbReference type="ChEBI" id="CHEBI:30616"/>
    </ligand>
</feature>
<dbReference type="eggNOG" id="COG1074">
    <property type="taxonomic scope" value="Bacteria"/>
</dbReference>
<dbReference type="Pfam" id="PF12705">
    <property type="entry name" value="PDDEXK_1"/>
    <property type="match status" value="1"/>
</dbReference>
<dbReference type="SUPFAM" id="SSF52980">
    <property type="entry name" value="Restriction endonuclease-like"/>
    <property type="match status" value="1"/>
</dbReference>
<evidence type="ECO:0000256" key="13">
    <source>
        <dbReference type="ARBA" id="ARBA00048988"/>
    </source>
</evidence>
<dbReference type="Pfam" id="PF00580">
    <property type="entry name" value="UvrD-helicase"/>
    <property type="match status" value="1"/>
</dbReference>